<organism evidence="1 2">
    <name type="scientific">Parascaris equorum</name>
    <name type="common">Equine roundworm</name>
    <dbReference type="NCBI Taxonomy" id="6256"/>
    <lineage>
        <taxon>Eukaryota</taxon>
        <taxon>Metazoa</taxon>
        <taxon>Ecdysozoa</taxon>
        <taxon>Nematoda</taxon>
        <taxon>Chromadorea</taxon>
        <taxon>Rhabditida</taxon>
        <taxon>Spirurina</taxon>
        <taxon>Ascaridomorpha</taxon>
        <taxon>Ascaridoidea</taxon>
        <taxon>Ascarididae</taxon>
        <taxon>Parascaris</taxon>
    </lineage>
</organism>
<protein>
    <submittedName>
        <fullName evidence="2">Uncharacterized protein</fullName>
    </submittedName>
</protein>
<reference evidence="2" key="1">
    <citation type="submission" date="2022-11" db="UniProtKB">
        <authorList>
            <consortium name="WormBaseParasite"/>
        </authorList>
    </citation>
    <scope>IDENTIFICATION</scope>
</reference>
<name>A0A914R0P7_PAREQ</name>
<evidence type="ECO:0000313" key="2">
    <source>
        <dbReference type="WBParaSite" id="PEQ_0000018501-mRNA-1"/>
    </source>
</evidence>
<sequence>MLYECKNNNALKCISKDSRRRHGFPLDITTRLSPYCHITILPFRFIHHTAVQVTSQKVATPLILAKLNPFCSSAISGSQ</sequence>
<dbReference type="AlphaFoldDB" id="A0A914R0P7"/>
<proteinExistence type="predicted"/>
<dbReference type="WBParaSite" id="PEQ_0000018501-mRNA-1">
    <property type="protein sequence ID" value="PEQ_0000018501-mRNA-1"/>
    <property type="gene ID" value="PEQ_0000018501"/>
</dbReference>
<dbReference type="Proteomes" id="UP000887564">
    <property type="component" value="Unplaced"/>
</dbReference>
<evidence type="ECO:0000313" key="1">
    <source>
        <dbReference type="Proteomes" id="UP000887564"/>
    </source>
</evidence>
<keyword evidence="1" id="KW-1185">Reference proteome</keyword>
<accession>A0A914R0P7</accession>